<dbReference type="KEGG" id="gru:GCWB2_11160"/>
<gene>
    <name evidence="1" type="ORF">QBL07_20610</name>
</gene>
<name>A0AAW6RGK5_GORRU</name>
<organism evidence="1">
    <name type="scientific">Gordonia rubripertincta</name>
    <name type="common">Rhodococcus corallinus</name>
    <dbReference type="NCBI Taxonomy" id="36822"/>
    <lineage>
        <taxon>Bacteria</taxon>
        <taxon>Bacillati</taxon>
        <taxon>Actinomycetota</taxon>
        <taxon>Actinomycetes</taxon>
        <taxon>Mycobacteriales</taxon>
        <taxon>Gordoniaceae</taxon>
        <taxon>Gordonia</taxon>
    </lineage>
</organism>
<accession>A0AAW6RGK5</accession>
<proteinExistence type="predicted"/>
<evidence type="ECO:0000313" key="1">
    <source>
        <dbReference type="EMBL" id="MDG6783225.1"/>
    </source>
</evidence>
<dbReference type="EMBL" id="JARUXG010000018">
    <property type="protein sequence ID" value="MDG6783225.1"/>
    <property type="molecule type" value="Genomic_DNA"/>
</dbReference>
<reference evidence="1" key="1">
    <citation type="submission" date="2023-04" db="EMBL/GenBank/DDBJ databases">
        <title>Characterization and analysis of the complete genome of Gordonia rubripertincta 112, the degrader of aromatic and aliphatic compounds.</title>
        <authorList>
            <person name="Frantsuzova E."/>
            <person name="Bogun A."/>
            <person name="Delegan Y."/>
        </authorList>
    </citation>
    <scope>NUCLEOTIDE SEQUENCE</scope>
    <source>
        <strain evidence="1">112</strain>
    </source>
</reference>
<dbReference type="AlphaFoldDB" id="A0AAW6RGK5"/>
<dbReference type="RefSeq" id="WP_005200058.1">
    <property type="nucleotide sequence ID" value="NZ_CP022580.1"/>
</dbReference>
<protein>
    <submittedName>
        <fullName evidence="1">Uncharacterized protein</fullName>
    </submittedName>
</protein>
<comment type="caution">
    <text evidence="1">The sequence shown here is derived from an EMBL/GenBank/DDBJ whole genome shotgun (WGS) entry which is preliminary data.</text>
</comment>
<sequence length="168" mass="18119">MANTNTENTILVFTAKSLDSILEEGGSGVWKLDPARARKCTYVVCTQNAYNPEAYADATEPHGSAFLVGKISRIAPADDRWRIEFSEYATINQSEVWGGHRNPVRYTNLDDLGIQLDGLEWLPGPQSNTVAPTSAATAPHALTIQEAKAGLAETYGVDVGAIEVVIRG</sequence>